<evidence type="ECO:0000313" key="3">
    <source>
        <dbReference type="Proteomes" id="UP000290365"/>
    </source>
</evidence>
<proteinExistence type="predicted"/>
<protein>
    <submittedName>
        <fullName evidence="2">XRE family transcriptional regulator</fullName>
    </submittedName>
</protein>
<dbReference type="SMART" id="SM00530">
    <property type="entry name" value="HTH_XRE"/>
    <property type="match status" value="1"/>
</dbReference>
<dbReference type="PROSITE" id="PS50943">
    <property type="entry name" value="HTH_CROC1"/>
    <property type="match status" value="1"/>
</dbReference>
<keyword evidence="3" id="KW-1185">Reference proteome</keyword>
<dbReference type="Pfam" id="PF13443">
    <property type="entry name" value="HTH_26"/>
    <property type="match status" value="1"/>
</dbReference>
<dbReference type="EMBL" id="CP035758">
    <property type="protein sequence ID" value="QBD78509.1"/>
    <property type="molecule type" value="Genomic_DNA"/>
</dbReference>
<dbReference type="InterPro" id="IPR010982">
    <property type="entry name" value="Lambda_DNA-bd_dom_sf"/>
</dbReference>
<dbReference type="InterPro" id="IPR001387">
    <property type="entry name" value="Cro/C1-type_HTH"/>
</dbReference>
<dbReference type="SUPFAM" id="SSF47413">
    <property type="entry name" value="lambda repressor-like DNA-binding domains"/>
    <property type="match status" value="1"/>
</dbReference>
<dbReference type="Gene3D" id="1.10.260.40">
    <property type="entry name" value="lambda repressor-like DNA-binding domains"/>
    <property type="match status" value="1"/>
</dbReference>
<sequence length="75" mass="8828">MIRLKLKEVLREKKVSQSRLSHMAYLSLNTIQEMIHDPYRDVRISTLDKIAQALNISVMDLYERVPDEQEAAQEK</sequence>
<dbReference type="RefSeq" id="WP_129889562.1">
    <property type="nucleotide sequence ID" value="NZ_CP035758.1"/>
</dbReference>
<feature type="domain" description="HTH cro/C1-type" evidence="1">
    <location>
        <begin position="6"/>
        <end position="61"/>
    </location>
</feature>
<dbReference type="Proteomes" id="UP000290365">
    <property type="component" value="Chromosome"/>
</dbReference>
<dbReference type="GO" id="GO:0003677">
    <property type="term" value="F:DNA binding"/>
    <property type="evidence" value="ECO:0007669"/>
    <property type="project" value="InterPro"/>
</dbReference>
<dbReference type="CDD" id="cd00093">
    <property type="entry name" value="HTH_XRE"/>
    <property type="match status" value="1"/>
</dbReference>
<evidence type="ECO:0000313" key="2">
    <source>
        <dbReference type="EMBL" id="QBD78509.1"/>
    </source>
</evidence>
<accession>A0A4P6JSJ2</accession>
<reference evidence="2 3" key="1">
    <citation type="submission" date="2019-01" db="EMBL/GenBank/DDBJ databases">
        <title>Ktedonosporobacter rubrisoli SCAWS-G2.</title>
        <authorList>
            <person name="Huang Y."/>
            <person name="Yan B."/>
        </authorList>
    </citation>
    <scope>NUCLEOTIDE SEQUENCE [LARGE SCALE GENOMIC DNA]</scope>
    <source>
        <strain evidence="2 3">SCAWS-G2</strain>
    </source>
</reference>
<dbReference type="KEGG" id="kbs:EPA93_21945"/>
<name>A0A4P6JSJ2_KTERU</name>
<gene>
    <name evidence="2" type="ORF">EPA93_21945</name>
</gene>
<dbReference type="AlphaFoldDB" id="A0A4P6JSJ2"/>
<evidence type="ECO:0000259" key="1">
    <source>
        <dbReference type="PROSITE" id="PS50943"/>
    </source>
</evidence>
<organism evidence="2 3">
    <name type="scientific">Ktedonosporobacter rubrisoli</name>
    <dbReference type="NCBI Taxonomy" id="2509675"/>
    <lineage>
        <taxon>Bacteria</taxon>
        <taxon>Bacillati</taxon>
        <taxon>Chloroflexota</taxon>
        <taxon>Ktedonobacteria</taxon>
        <taxon>Ktedonobacterales</taxon>
        <taxon>Ktedonosporobacteraceae</taxon>
        <taxon>Ktedonosporobacter</taxon>
    </lineage>
</organism>